<organism evidence="2 3">
    <name type="scientific">Nocardiopsis alba</name>
    <dbReference type="NCBI Taxonomy" id="53437"/>
    <lineage>
        <taxon>Bacteria</taxon>
        <taxon>Bacillati</taxon>
        <taxon>Actinomycetota</taxon>
        <taxon>Actinomycetes</taxon>
        <taxon>Streptosporangiales</taxon>
        <taxon>Nocardiopsidaceae</taxon>
        <taxon>Nocardiopsis</taxon>
    </lineage>
</organism>
<accession>A0A7K2INJ3</accession>
<feature type="region of interest" description="Disordered" evidence="1">
    <location>
        <begin position="95"/>
        <end position="120"/>
    </location>
</feature>
<evidence type="ECO:0000313" key="2">
    <source>
        <dbReference type="EMBL" id="MYR31539.1"/>
    </source>
</evidence>
<protein>
    <submittedName>
        <fullName evidence="2">Uncharacterized protein</fullName>
    </submittedName>
</protein>
<dbReference type="AlphaFoldDB" id="A0A7K2INJ3"/>
<dbReference type="Proteomes" id="UP000467124">
    <property type="component" value="Unassembled WGS sequence"/>
</dbReference>
<reference evidence="2 3" key="1">
    <citation type="journal article" date="2019" name="Nat. Commun.">
        <title>The antimicrobial potential of Streptomyces from insect microbiomes.</title>
        <authorList>
            <person name="Chevrette M.G."/>
            <person name="Carlson C.M."/>
            <person name="Ortega H.E."/>
            <person name="Thomas C."/>
            <person name="Ananiev G.E."/>
            <person name="Barns K.J."/>
            <person name="Book A.J."/>
            <person name="Cagnazzo J."/>
            <person name="Carlos C."/>
            <person name="Flanigan W."/>
            <person name="Grubbs K.J."/>
            <person name="Horn H.A."/>
            <person name="Hoffmann F.M."/>
            <person name="Klassen J.L."/>
            <person name="Knack J.J."/>
            <person name="Lewin G.R."/>
            <person name="McDonald B.R."/>
            <person name="Muller L."/>
            <person name="Melo W.G.P."/>
            <person name="Pinto-Tomas A.A."/>
            <person name="Schmitz A."/>
            <person name="Wendt-Pienkowski E."/>
            <person name="Wildman S."/>
            <person name="Zhao M."/>
            <person name="Zhang F."/>
            <person name="Bugni T.S."/>
            <person name="Andes D.R."/>
            <person name="Pupo M.T."/>
            <person name="Currie C.R."/>
        </authorList>
    </citation>
    <scope>NUCLEOTIDE SEQUENCE [LARGE SCALE GENOMIC DNA]</scope>
    <source>
        <strain evidence="2 3">SID5840</strain>
    </source>
</reference>
<name>A0A7K2INJ3_9ACTN</name>
<dbReference type="OMA" id="VISWIPH"/>
<sequence>MSVRVNEPSGPSPTEVIASWLPYDARFRENAVRHALADPSGRGLHRYVDRLARGNDDDGPLTEDGLRTMAAIREDLAGRPLASVDWRFVRERLVSDPDRARPPSSHVSHLSSSSRNSARR</sequence>
<feature type="compositionally biased region" description="Low complexity" evidence="1">
    <location>
        <begin position="102"/>
        <end position="120"/>
    </location>
</feature>
<proteinExistence type="predicted"/>
<comment type="caution">
    <text evidence="2">The sequence shown here is derived from an EMBL/GenBank/DDBJ whole genome shotgun (WGS) entry which is preliminary data.</text>
</comment>
<evidence type="ECO:0000256" key="1">
    <source>
        <dbReference type="SAM" id="MobiDB-lite"/>
    </source>
</evidence>
<evidence type="ECO:0000313" key="3">
    <source>
        <dbReference type="Proteomes" id="UP000467124"/>
    </source>
</evidence>
<dbReference type="EMBL" id="WWHY01000001">
    <property type="protein sequence ID" value="MYR31539.1"/>
    <property type="molecule type" value="Genomic_DNA"/>
</dbReference>
<gene>
    <name evidence="2" type="ORF">GTW20_04455</name>
</gene>